<gene>
    <name evidence="2" type="ORF">KC19_8G047700</name>
</gene>
<reference evidence="2" key="1">
    <citation type="submission" date="2020-06" db="EMBL/GenBank/DDBJ databases">
        <title>WGS assembly of Ceratodon purpureus strain R40.</title>
        <authorList>
            <person name="Carey S.B."/>
            <person name="Jenkins J."/>
            <person name="Shu S."/>
            <person name="Lovell J.T."/>
            <person name="Sreedasyam A."/>
            <person name="Maumus F."/>
            <person name="Tiley G.P."/>
            <person name="Fernandez-Pozo N."/>
            <person name="Barry K."/>
            <person name="Chen C."/>
            <person name="Wang M."/>
            <person name="Lipzen A."/>
            <person name="Daum C."/>
            <person name="Saski C.A."/>
            <person name="Payton A.C."/>
            <person name="Mcbreen J.C."/>
            <person name="Conrad R.E."/>
            <person name="Kollar L.M."/>
            <person name="Olsson S."/>
            <person name="Huttunen S."/>
            <person name="Landis J.B."/>
            <person name="Wickett N.J."/>
            <person name="Johnson M.G."/>
            <person name="Rensing S.A."/>
            <person name="Grimwood J."/>
            <person name="Schmutz J."/>
            <person name="Mcdaniel S.F."/>
        </authorList>
    </citation>
    <scope>NUCLEOTIDE SEQUENCE</scope>
    <source>
        <strain evidence="2">R40</strain>
    </source>
</reference>
<evidence type="ECO:0000313" key="2">
    <source>
        <dbReference type="EMBL" id="KAG0563641.1"/>
    </source>
</evidence>
<protein>
    <submittedName>
        <fullName evidence="2">Uncharacterized protein</fullName>
    </submittedName>
</protein>
<evidence type="ECO:0000313" key="3">
    <source>
        <dbReference type="Proteomes" id="UP000822688"/>
    </source>
</evidence>
<keyword evidence="3" id="KW-1185">Reference proteome</keyword>
<organism evidence="2 3">
    <name type="scientific">Ceratodon purpureus</name>
    <name type="common">Fire moss</name>
    <name type="synonym">Dicranum purpureum</name>
    <dbReference type="NCBI Taxonomy" id="3225"/>
    <lineage>
        <taxon>Eukaryota</taxon>
        <taxon>Viridiplantae</taxon>
        <taxon>Streptophyta</taxon>
        <taxon>Embryophyta</taxon>
        <taxon>Bryophyta</taxon>
        <taxon>Bryophytina</taxon>
        <taxon>Bryopsida</taxon>
        <taxon>Dicranidae</taxon>
        <taxon>Pseudoditrichales</taxon>
        <taxon>Ditrichaceae</taxon>
        <taxon>Ceratodon</taxon>
    </lineage>
</organism>
<feature type="compositionally biased region" description="Basic and acidic residues" evidence="1">
    <location>
        <begin position="89"/>
        <end position="98"/>
    </location>
</feature>
<name>A0A8T0GV70_CERPU</name>
<dbReference type="AlphaFoldDB" id="A0A8T0GV70"/>
<dbReference type="EMBL" id="CM026429">
    <property type="protein sequence ID" value="KAG0563641.1"/>
    <property type="molecule type" value="Genomic_DNA"/>
</dbReference>
<dbReference type="OrthoDB" id="537257at2759"/>
<comment type="caution">
    <text evidence="2">The sequence shown here is derived from an EMBL/GenBank/DDBJ whole genome shotgun (WGS) entry which is preliminary data.</text>
</comment>
<dbReference type="PANTHER" id="PTHR35292:SF13">
    <property type="entry name" value="OS03G0581800 PROTEIN"/>
    <property type="match status" value="1"/>
</dbReference>
<feature type="region of interest" description="Disordered" evidence="1">
    <location>
        <begin position="79"/>
        <end position="98"/>
    </location>
</feature>
<sequence length="98" mass="10544">MAFMQKLGASSRLLRSAPSQLTLSRGFAADAHGPAKVPMWNAPTSPSTWKEEHFVFVSLAGWGALFYGGYKFFTGGSKAAGKDAPCPEGMERVPVKKH</sequence>
<proteinExistence type="predicted"/>
<accession>A0A8T0GV70</accession>
<dbReference type="PANTHER" id="PTHR35292">
    <property type="entry name" value="EXPRESSED PROTEIN"/>
    <property type="match status" value="1"/>
</dbReference>
<evidence type="ECO:0000256" key="1">
    <source>
        <dbReference type="SAM" id="MobiDB-lite"/>
    </source>
</evidence>
<dbReference type="Proteomes" id="UP000822688">
    <property type="component" value="Chromosome 8"/>
</dbReference>